<accession>A0AAW3FA32</accession>
<sequence length="119" mass="13153">MRKANSWHPDYAAEACARSERDAHQDLTFVKYASSTYQVLPLVHTIAAETGDSKLASIAATVSEIEQEREEKGNRCYRKVTEAQRHVLATALLAKYGSARGVVKAAWNVTDTQIDDADI</sequence>
<dbReference type="EMBL" id="JPGG01000012">
    <property type="protein sequence ID" value="KGC20365.1"/>
    <property type="molecule type" value="Genomic_DNA"/>
</dbReference>
<protein>
    <submittedName>
        <fullName evidence="1">Uncharacterized protein</fullName>
    </submittedName>
</protein>
<dbReference type="AlphaFoldDB" id="A0AAW3FA32"/>
<comment type="caution">
    <text evidence="1">The sequence shown here is derived from an EMBL/GenBank/DDBJ whole genome shotgun (WGS) entry which is preliminary data.</text>
</comment>
<proteinExistence type="predicted"/>
<evidence type="ECO:0000313" key="1">
    <source>
        <dbReference type="EMBL" id="KGC20365.1"/>
    </source>
</evidence>
<gene>
    <name evidence="1" type="ORF">DM48_7840</name>
</gene>
<evidence type="ECO:0000313" key="2">
    <source>
        <dbReference type="Proteomes" id="UP000029590"/>
    </source>
</evidence>
<dbReference type="Proteomes" id="UP000029590">
    <property type="component" value="Unassembled WGS sequence"/>
</dbReference>
<reference evidence="1 2" key="1">
    <citation type="submission" date="2014-04" db="EMBL/GenBank/DDBJ databases">
        <authorList>
            <person name="Bishop-Lilly K.A."/>
            <person name="Broomall S.M."/>
            <person name="Chain P.S."/>
            <person name="Chertkov O."/>
            <person name="Coyne S.R."/>
            <person name="Daligault H.E."/>
            <person name="Davenport K.W."/>
            <person name="Erkkila T."/>
            <person name="Frey K.G."/>
            <person name="Gibbons H.S."/>
            <person name="Gu W."/>
            <person name="Jaissle J."/>
            <person name="Johnson S.L."/>
            <person name="Koroleva G.I."/>
            <person name="Ladner J.T."/>
            <person name="Lo C.-C."/>
            <person name="Minogue T.D."/>
            <person name="Munk C."/>
            <person name="Palacios G.F."/>
            <person name="Redden C.L."/>
            <person name="Rosenzweig C.N."/>
            <person name="Scholz M.B."/>
            <person name="Teshima H."/>
            <person name="Xu Y."/>
        </authorList>
    </citation>
    <scope>NUCLEOTIDE SEQUENCE [LARGE SCALE GENOMIC DNA]</scope>
    <source>
        <strain evidence="2">gladioli</strain>
    </source>
</reference>
<organism evidence="1 2">
    <name type="scientific">Burkholderia gladioli</name>
    <name type="common">Pseudomonas marginata</name>
    <name type="synonym">Phytomonas marginata</name>
    <dbReference type="NCBI Taxonomy" id="28095"/>
    <lineage>
        <taxon>Bacteria</taxon>
        <taxon>Pseudomonadati</taxon>
        <taxon>Pseudomonadota</taxon>
        <taxon>Betaproteobacteria</taxon>
        <taxon>Burkholderiales</taxon>
        <taxon>Burkholderiaceae</taxon>
        <taxon>Burkholderia</taxon>
    </lineage>
</organism>
<dbReference type="RefSeq" id="WP_036057447.1">
    <property type="nucleotide sequence ID" value="NZ_KN150851.1"/>
</dbReference>
<name>A0AAW3FA32_BURGA</name>